<dbReference type="GeneID" id="117143676"/>
<keyword evidence="2" id="KW-1185">Reference proteome</keyword>
<evidence type="ECO:0000313" key="3">
    <source>
        <dbReference type="RefSeq" id="XP_033164393.1"/>
    </source>
</evidence>
<dbReference type="InterPro" id="IPR007970">
    <property type="entry name" value="DUF733"/>
</dbReference>
<organism evidence="2 3">
    <name type="scientific">Drosophila mauritiana</name>
    <name type="common">Fruit fly</name>
    <dbReference type="NCBI Taxonomy" id="7226"/>
    <lineage>
        <taxon>Eukaryota</taxon>
        <taxon>Metazoa</taxon>
        <taxon>Ecdysozoa</taxon>
        <taxon>Arthropoda</taxon>
        <taxon>Hexapoda</taxon>
        <taxon>Insecta</taxon>
        <taxon>Pterygota</taxon>
        <taxon>Neoptera</taxon>
        <taxon>Endopterygota</taxon>
        <taxon>Diptera</taxon>
        <taxon>Brachycera</taxon>
        <taxon>Muscomorpha</taxon>
        <taxon>Ephydroidea</taxon>
        <taxon>Drosophilidae</taxon>
        <taxon>Drosophila</taxon>
        <taxon>Sophophora</taxon>
    </lineage>
</organism>
<dbReference type="AlphaFoldDB" id="A0A6P8K6B6"/>
<proteinExistence type="predicted"/>
<reference evidence="3" key="1">
    <citation type="submission" date="2025-08" db="UniProtKB">
        <authorList>
            <consortium name="RefSeq"/>
        </authorList>
    </citation>
    <scope>IDENTIFICATION</scope>
    <source>
        <strain evidence="3">Mau12</strain>
        <tissue evidence="3">Whole Body</tissue>
    </source>
</reference>
<dbReference type="RefSeq" id="XP_033164393.1">
    <property type="nucleotide sequence ID" value="XM_033308502.1"/>
</dbReference>
<dbReference type="Pfam" id="PF05306">
    <property type="entry name" value="DUF733"/>
    <property type="match status" value="1"/>
</dbReference>
<accession>A0A6P8K6B6</accession>
<protein>
    <submittedName>
        <fullName evidence="3">Uncharacterized protein LOC117143676</fullName>
    </submittedName>
</protein>
<name>A0A6P8K6B6_DROMA</name>
<feature type="region of interest" description="Disordered" evidence="1">
    <location>
        <begin position="30"/>
        <end position="50"/>
    </location>
</feature>
<evidence type="ECO:0000256" key="1">
    <source>
        <dbReference type="SAM" id="MobiDB-lite"/>
    </source>
</evidence>
<dbReference type="Proteomes" id="UP000515162">
    <property type="component" value="Chromosome 2L"/>
</dbReference>
<gene>
    <name evidence="3" type="primary">LOC117143676</name>
</gene>
<evidence type="ECO:0000313" key="2">
    <source>
        <dbReference type="Proteomes" id="UP000515162"/>
    </source>
</evidence>
<sequence>MDDCSCQTESSLRIDNNMGNVMDRKVSCSEARATNTTNTTPTPIASEKETEAPLKQQVLEPQEIVPNLSFHLFSYRQQMGSKKHQLMKWATSKLVLTEELLKLQKQRLADTNESWTDFASLYADKDDEENRAPTGDDTLVQELSNLKNYRMELRDTILEFAQEKMKKREKKKLKRLKRRTLISSKKPSNKNKIDYWYPHTVVEEMVDLDPQDHTEVIVID</sequence>
<feature type="compositionally biased region" description="Low complexity" evidence="1">
    <location>
        <begin position="34"/>
        <end position="43"/>
    </location>
</feature>